<sequence>MSLPQRQGVILELPIYVQRLAEPSDPLYMRHLLINVVVKISDADAISTIFTWHQVKASTPRLPYMQYTVIDAPRRQNVEFYGPSDPFDRPMFLFVSHRTLNGTPFVLSLAIYLFEWQGSVVVDADIQQVHTRNQRTTEAIQLVIPHDPSQENSDEQGQHLPTQAEPLPHLTN</sequence>
<name>A0A1M2VWS5_TRAPU</name>
<evidence type="ECO:0000313" key="4">
    <source>
        <dbReference type="Proteomes" id="UP000184267"/>
    </source>
</evidence>
<dbReference type="AlphaFoldDB" id="A0A1M2VWS5"/>
<evidence type="ECO:0000313" key="3">
    <source>
        <dbReference type="EMBL" id="OJT13939.1"/>
    </source>
</evidence>
<dbReference type="OrthoDB" id="2756110at2759"/>
<comment type="caution">
    <text evidence="2">The sequence shown here is derived from an EMBL/GenBank/DDBJ whole genome shotgun (WGS) entry which is preliminary data.</text>
</comment>
<organism evidence="2 4">
    <name type="scientific">Trametes pubescens</name>
    <name type="common">White-rot fungus</name>
    <dbReference type="NCBI Taxonomy" id="154538"/>
    <lineage>
        <taxon>Eukaryota</taxon>
        <taxon>Fungi</taxon>
        <taxon>Dikarya</taxon>
        <taxon>Basidiomycota</taxon>
        <taxon>Agaricomycotina</taxon>
        <taxon>Agaricomycetes</taxon>
        <taxon>Polyporales</taxon>
        <taxon>Polyporaceae</taxon>
        <taxon>Trametes</taxon>
    </lineage>
</organism>
<dbReference type="Proteomes" id="UP000184267">
    <property type="component" value="Unassembled WGS sequence"/>
</dbReference>
<feature type="region of interest" description="Disordered" evidence="1">
    <location>
        <begin position="147"/>
        <end position="172"/>
    </location>
</feature>
<evidence type="ECO:0000256" key="1">
    <source>
        <dbReference type="SAM" id="MobiDB-lite"/>
    </source>
</evidence>
<evidence type="ECO:0000313" key="2">
    <source>
        <dbReference type="EMBL" id="OJT12028.1"/>
    </source>
</evidence>
<accession>A0A1M2VWS5</accession>
<protein>
    <submittedName>
        <fullName evidence="2">Uncharacterized protein</fullName>
    </submittedName>
</protein>
<dbReference type="EMBL" id="MNAD01000538">
    <property type="protein sequence ID" value="OJT12028.1"/>
    <property type="molecule type" value="Genomic_DNA"/>
</dbReference>
<dbReference type="EMBL" id="MNAD01000348">
    <property type="protein sequence ID" value="OJT13939.1"/>
    <property type="molecule type" value="Genomic_DNA"/>
</dbReference>
<reference evidence="2 4" key="1">
    <citation type="submission" date="2016-10" db="EMBL/GenBank/DDBJ databases">
        <title>Genome sequence of the basidiomycete white-rot fungus Trametes pubescens.</title>
        <authorList>
            <person name="Makela M.R."/>
            <person name="Granchi Z."/>
            <person name="Peng M."/>
            <person name="De Vries R.P."/>
            <person name="Grigoriev I."/>
            <person name="Riley R."/>
            <person name="Hilden K."/>
        </authorList>
    </citation>
    <scope>NUCLEOTIDE SEQUENCE [LARGE SCALE GENOMIC DNA]</scope>
    <source>
        <strain evidence="2 4">FBCC735</strain>
    </source>
</reference>
<dbReference type="OMA" id="HEWIPGI"/>
<gene>
    <name evidence="2" type="ORF">TRAPUB_11438</name>
    <name evidence="3" type="ORF">TRAPUB_9509</name>
</gene>
<keyword evidence="4" id="KW-1185">Reference proteome</keyword>
<proteinExistence type="predicted"/>